<evidence type="ECO:0000313" key="2">
    <source>
        <dbReference type="Proteomes" id="UP000886998"/>
    </source>
</evidence>
<reference evidence="1" key="1">
    <citation type="submission" date="2020-08" db="EMBL/GenBank/DDBJ databases">
        <title>Multicomponent nature underlies the extraordinary mechanical properties of spider dragline silk.</title>
        <authorList>
            <person name="Kono N."/>
            <person name="Nakamura H."/>
            <person name="Mori M."/>
            <person name="Yoshida Y."/>
            <person name="Ohtoshi R."/>
            <person name="Malay A.D."/>
            <person name="Moran D.A.P."/>
            <person name="Tomita M."/>
            <person name="Numata K."/>
            <person name="Arakawa K."/>
        </authorList>
    </citation>
    <scope>NUCLEOTIDE SEQUENCE</scope>
</reference>
<comment type="caution">
    <text evidence="1">The sequence shown here is derived from an EMBL/GenBank/DDBJ whole genome shotgun (WGS) entry which is preliminary data.</text>
</comment>
<organism evidence="1 2">
    <name type="scientific">Trichonephila inaurata madagascariensis</name>
    <dbReference type="NCBI Taxonomy" id="2747483"/>
    <lineage>
        <taxon>Eukaryota</taxon>
        <taxon>Metazoa</taxon>
        <taxon>Ecdysozoa</taxon>
        <taxon>Arthropoda</taxon>
        <taxon>Chelicerata</taxon>
        <taxon>Arachnida</taxon>
        <taxon>Araneae</taxon>
        <taxon>Araneomorphae</taxon>
        <taxon>Entelegynae</taxon>
        <taxon>Araneoidea</taxon>
        <taxon>Nephilidae</taxon>
        <taxon>Trichonephila</taxon>
        <taxon>Trichonephila inaurata</taxon>
    </lineage>
</organism>
<sequence length="107" mass="12595">MNFSKDKDNNQIKWQDIKIINVEKDSSMTFFYQTSLADTAFKTCLVKMRKARRTVESISDMPISLTEEYTEKCSLSDAKKKKKDFKELVDKNVVPKPYFDSFYKNVL</sequence>
<proteinExistence type="predicted"/>
<keyword evidence="2" id="KW-1185">Reference proteome</keyword>
<protein>
    <submittedName>
        <fullName evidence="1">Uncharacterized protein</fullName>
    </submittedName>
</protein>
<dbReference type="AlphaFoldDB" id="A0A8X7CGL6"/>
<gene>
    <name evidence="1" type="ORF">TNIN_16021</name>
</gene>
<dbReference type="EMBL" id="BMAV01015755">
    <property type="protein sequence ID" value="GFY65916.1"/>
    <property type="molecule type" value="Genomic_DNA"/>
</dbReference>
<evidence type="ECO:0000313" key="1">
    <source>
        <dbReference type="EMBL" id="GFY65916.1"/>
    </source>
</evidence>
<name>A0A8X7CGL6_9ARAC</name>
<dbReference type="Proteomes" id="UP000886998">
    <property type="component" value="Unassembled WGS sequence"/>
</dbReference>
<dbReference type="OrthoDB" id="6776127at2759"/>
<accession>A0A8X7CGL6</accession>